<dbReference type="InterPro" id="IPR007621">
    <property type="entry name" value="TPM_dom"/>
</dbReference>
<name>A0ABQ6YWU6_9ENTE</name>
<evidence type="ECO:0000313" key="5">
    <source>
        <dbReference type="EMBL" id="KAF1302163.1"/>
    </source>
</evidence>
<dbReference type="RefSeq" id="WP_161903141.1">
    <property type="nucleotide sequence ID" value="NZ_MAEL01000054.1"/>
</dbReference>
<evidence type="ECO:0000256" key="2">
    <source>
        <dbReference type="SAM" id="Phobius"/>
    </source>
</evidence>
<feature type="region of interest" description="Disordered" evidence="1">
    <location>
        <begin position="234"/>
        <end position="269"/>
    </location>
</feature>
<accession>A0ABQ6YWU6</accession>
<keyword evidence="6" id="KW-1185">Reference proteome</keyword>
<gene>
    <name evidence="5" type="ORF">BAU17_01965</name>
</gene>
<evidence type="ECO:0000256" key="1">
    <source>
        <dbReference type="SAM" id="MobiDB-lite"/>
    </source>
</evidence>
<feature type="transmembrane region" description="Helical" evidence="2">
    <location>
        <begin position="177"/>
        <end position="195"/>
    </location>
</feature>
<evidence type="ECO:0000256" key="3">
    <source>
        <dbReference type="SAM" id="SignalP"/>
    </source>
</evidence>
<keyword evidence="2" id="KW-0472">Membrane</keyword>
<feature type="domain" description="TPM" evidence="4">
    <location>
        <begin position="28"/>
        <end position="141"/>
    </location>
</feature>
<evidence type="ECO:0000259" key="4">
    <source>
        <dbReference type="Pfam" id="PF04536"/>
    </source>
</evidence>
<feature type="compositionally biased region" description="Gly residues" evidence="1">
    <location>
        <begin position="242"/>
        <end position="269"/>
    </location>
</feature>
<protein>
    <recommendedName>
        <fullName evidence="4">TPM domain-containing protein</fullName>
    </recommendedName>
</protein>
<dbReference type="PANTHER" id="PTHR30373:SF2">
    <property type="entry name" value="UPF0603 PROTEIN YGCG"/>
    <property type="match status" value="1"/>
</dbReference>
<feature type="chain" id="PRO_5046142335" description="TPM domain-containing protein" evidence="3">
    <location>
        <begin position="24"/>
        <end position="269"/>
    </location>
</feature>
<dbReference type="Pfam" id="PF04536">
    <property type="entry name" value="TPM_phosphatase"/>
    <property type="match status" value="1"/>
</dbReference>
<organism evidence="5 6">
    <name type="scientific">Candidatus Enterococcus willemsii</name>
    <dbReference type="NCBI Taxonomy" id="1857215"/>
    <lineage>
        <taxon>Bacteria</taxon>
        <taxon>Bacillati</taxon>
        <taxon>Bacillota</taxon>
        <taxon>Bacilli</taxon>
        <taxon>Lactobacillales</taxon>
        <taxon>Enterococcaceae</taxon>
        <taxon>Enterococcus</taxon>
    </lineage>
</organism>
<keyword evidence="2" id="KW-0812">Transmembrane</keyword>
<dbReference type="EMBL" id="MAEL01000054">
    <property type="protein sequence ID" value="KAF1302163.1"/>
    <property type="molecule type" value="Genomic_DNA"/>
</dbReference>
<keyword evidence="3" id="KW-0732">Signal</keyword>
<dbReference type="Proteomes" id="UP000782705">
    <property type="component" value="Unassembled WGS sequence"/>
</dbReference>
<feature type="signal peptide" evidence="3">
    <location>
        <begin position="1"/>
        <end position="23"/>
    </location>
</feature>
<keyword evidence="2" id="KW-1133">Transmembrane helix</keyword>
<reference evidence="5 6" key="1">
    <citation type="submission" date="2016-06" db="EMBL/GenBank/DDBJ databases">
        <title>Four novel species of enterococci isolated from chicken manure.</title>
        <authorList>
            <person name="Van Tyne D."/>
        </authorList>
    </citation>
    <scope>NUCLEOTIDE SEQUENCE [LARGE SCALE GENOMIC DNA]</scope>
    <source>
        <strain evidence="5 6">CU12B</strain>
    </source>
</reference>
<dbReference type="PANTHER" id="PTHR30373">
    <property type="entry name" value="UPF0603 PROTEIN YGCG"/>
    <property type="match status" value="1"/>
</dbReference>
<evidence type="ECO:0000313" key="6">
    <source>
        <dbReference type="Proteomes" id="UP000782705"/>
    </source>
</evidence>
<sequence>MKKILTSLFVLLGFFLLATPVHAQGPTVTDEAGLFTEADIQEFNQLASELNSKIKGEVFIVTSDTNNREPRDYADDLLRERVGNDNNGSLLLLDMNQREIYITTSGNMIDYLNDKRIESLLDDVYDGMSTNNFSQAAKNYLIGASRFVDDGVPKDHYRIDEETGKITYYKVLTPFEMTLALIGAAVISLIFFFIIKSKYQLKMGTYRYPYQEKSSLQLSTKQDRLINSFVTTRRIPKPSSSSGGGRGGGGGSTTHSSGGGTFGGGGRSF</sequence>
<dbReference type="Gene3D" id="3.10.310.50">
    <property type="match status" value="1"/>
</dbReference>
<comment type="caution">
    <text evidence="5">The sequence shown here is derived from an EMBL/GenBank/DDBJ whole genome shotgun (WGS) entry which is preliminary data.</text>
</comment>
<proteinExistence type="predicted"/>